<feature type="signal peptide" evidence="2">
    <location>
        <begin position="1"/>
        <end position="23"/>
    </location>
</feature>
<reference evidence="4 5" key="1">
    <citation type="submission" date="2023-04" db="EMBL/GenBank/DDBJ databases">
        <title>Lysobacter sp. strain UC isolated from soil sample.</title>
        <authorList>
            <person name="Choksket S."/>
            <person name="Harshvardhan F."/>
            <person name="Rana R."/>
            <person name="Patil P.B."/>
            <person name="Korpole S."/>
        </authorList>
    </citation>
    <scope>NUCLEOTIDE SEQUENCE [LARGE SCALE GENOMIC DNA]</scope>
    <source>
        <strain evidence="4 5">UC</strain>
    </source>
</reference>
<gene>
    <name evidence="4" type="ORF">P8609_14800</name>
</gene>
<sequence length="115" mass="12415">MSSFAFRTLCVAALLTLSTAASAQQKSNPSSASAAHGQGSMELHRIMKEGGDMPMPMSGDVDKDFAAMMSMHHQQGIRMADVQLKHGKDAALKALAQRIKDEQKKEIGELAPFKK</sequence>
<protein>
    <submittedName>
        <fullName evidence="4">DUF305 domain-containing protein</fullName>
    </submittedName>
</protein>
<dbReference type="Gene3D" id="1.20.1260.10">
    <property type="match status" value="1"/>
</dbReference>
<accession>A0ABU1CGZ3</accession>
<evidence type="ECO:0000256" key="1">
    <source>
        <dbReference type="SAM" id="MobiDB-lite"/>
    </source>
</evidence>
<dbReference type="InterPro" id="IPR012347">
    <property type="entry name" value="Ferritin-like"/>
</dbReference>
<dbReference type="InterPro" id="IPR005183">
    <property type="entry name" value="DUF305_CopM-like"/>
</dbReference>
<evidence type="ECO:0000256" key="2">
    <source>
        <dbReference type="SAM" id="SignalP"/>
    </source>
</evidence>
<dbReference type="Proteomes" id="UP001233535">
    <property type="component" value="Unassembled WGS sequence"/>
</dbReference>
<keyword evidence="2" id="KW-0732">Signal</keyword>
<feature type="compositionally biased region" description="Polar residues" evidence="1">
    <location>
        <begin position="24"/>
        <end position="33"/>
    </location>
</feature>
<keyword evidence="5" id="KW-1185">Reference proteome</keyword>
<dbReference type="PANTHER" id="PTHR36933">
    <property type="entry name" value="SLL0788 PROTEIN"/>
    <property type="match status" value="1"/>
</dbReference>
<evidence type="ECO:0000259" key="3">
    <source>
        <dbReference type="Pfam" id="PF03713"/>
    </source>
</evidence>
<dbReference type="RefSeq" id="WP_309263358.1">
    <property type="nucleotide sequence ID" value="NZ_JARUHG010000005.1"/>
</dbReference>
<name>A0ABU1CGZ3_9GAMM</name>
<feature type="compositionally biased region" description="Basic and acidic residues" evidence="1">
    <location>
        <begin position="42"/>
        <end position="51"/>
    </location>
</feature>
<proteinExistence type="predicted"/>
<comment type="caution">
    <text evidence="4">The sequence shown here is derived from an EMBL/GenBank/DDBJ whole genome shotgun (WGS) entry which is preliminary data.</text>
</comment>
<dbReference type="Pfam" id="PF03713">
    <property type="entry name" value="DUF305"/>
    <property type="match status" value="1"/>
</dbReference>
<feature type="region of interest" description="Disordered" evidence="1">
    <location>
        <begin position="22"/>
        <end position="61"/>
    </location>
</feature>
<feature type="domain" description="DUF305" evidence="3">
    <location>
        <begin position="59"/>
        <end position="110"/>
    </location>
</feature>
<evidence type="ECO:0000313" key="4">
    <source>
        <dbReference type="EMBL" id="MDR0184231.1"/>
    </source>
</evidence>
<organism evidence="4 5">
    <name type="scientific">Lysobacter arvi</name>
    <dbReference type="NCBI Taxonomy" id="3038776"/>
    <lineage>
        <taxon>Bacteria</taxon>
        <taxon>Pseudomonadati</taxon>
        <taxon>Pseudomonadota</taxon>
        <taxon>Gammaproteobacteria</taxon>
        <taxon>Lysobacterales</taxon>
        <taxon>Lysobacteraceae</taxon>
        <taxon>Lysobacter</taxon>
    </lineage>
</organism>
<dbReference type="PANTHER" id="PTHR36933:SF1">
    <property type="entry name" value="SLL0788 PROTEIN"/>
    <property type="match status" value="1"/>
</dbReference>
<dbReference type="EMBL" id="JARUHG010000005">
    <property type="protein sequence ID" value="MDR0184231.1"/>
    <property type="molecule type" value="Genomic_DNA"/>
</dbReference>
<feature type="chain" id="PRO_5046352982" evidence="2">
    <location>
        <begin position="24"/>
        <end position="115"/>
    </location>
</feature>
<evidence type="ECO:0000313" key="5">
    <source>
        <dbReference type="Proteomes" id="UP001233535"/>
    </source>
</evidence>